<evidence type="ECO:0000313" key="2">
    <source>
        <dbReference type="Proteomes" id="UP000004597"/>
    </source>
</evidence>
<proteinExistence type="predicted"/>
<sequence length="214" mass="24993">MDDEYNKYSQEKAAYQRKSEVYRNRSLELTNSIEGEILANVTRFSAIFGRFAERFLGVPCSLEYNSYDDRPKRFYPVIDGKVRKQEESLSESQRFFVDHSFRMSILTFFYQSPSFYIVETPDSSLDLSYEKNAAEVFLQFLRKPNIVIVTSNLNNSSFIEHLISVHDIRLSMIGLLDIAKQSPTQGSNKQIKKIYNEIKKGYNEQQRRVNDGQC</sequence>
<dbReference type="SUPFAM" id="SSF52540">
    <property type="entry name" value="P-loop containing nucleoside triphosphate hydrolases"/>
    <property type="match status" value="1"/>
</dbReference>
<dbReference type="PATRIC" id="fig|857291.3.peg.1066"/>
<dbReference type="Proteomes" id="UP000004597">
    <property type="component" value="Unassembled WGS sequence"/>
</dbReference>
<protein>
    <submittedName>
        <fullName evidence="1">Uncharacterized protein</fullName>
    </submittedName>
</protein>
<keyword evidence="2" id="KW-1185">Reference proteome</keyword>
<comment type="caution">
    <text evidence="1">The sequence shown here is derived from an EMBL/GenBank/DDBJ whole genome shotgun (WGS) entry which is preliminary data.</text>
</comment>
<dbReference type="HOGENOM" id="CLU_1287920_0_0_10"/>
<dbReference type="Gene3D" id="3.40.50.300">
    <property type="entry name" value="P-loop containing nucleotide triphosphate hydrolases"/>
    <property type="match status" value="1"/>
</dbReference>
<dbReference type="AlphaFoldDB" id="G6AG48"/>
<organism evidence="1 2">
    <name type="scientific">Prevotella histicola F0411</name>
    <dbReference type="NCBI Taxonomy" id="857291"/>
    <lineage>
        <taxon>Bacteria</taxon>
        <taxon>Pseudomonadati</taxon>
        <taxon>Bacteroidota</taxon>
        <taxon>Bacteroidia</taxon>
        <taxon>Bacteroidales</taxon>
        <taxon>Prevotellaceae</taxon>
        <taxon>Prevotella</taxon>
    </lineage>
</organism>
<gene>
    <name evidence="1" type="ORF">HMPREF9138_01075</name>
</gene>
<dbReference type="STRING" id="857291.HMPREF9138_01075"/>
<evidence type="ECO:0000313" key="1">
    <source>
        <dbReference type="EMBL" id="EHG16378.1"/>
    </source>
</evidence>
<accession>G6AG48</accession>
<name>G6AG48_9BACT</name>
<reference evidence="1 2" key="1">
    <citation type="submission" date="2011-10" db="EMBL/GenBank/DDBJ databases">
        <title>The Genome Sequence of Prevotella histicola F0411.</title>
        <authorList>
            <consortium name="The Broad Institute Genome Sequencing Platform"/>
            <person name="Earl A."/>
            <person name="Ward D."/>
            <person name="Feldgarden M."/>
            <person name="Gevers D."/>
            <person name="Izard J."/>
            <person name="Ganesan A."/>
            <person name="Blanton J.M."/>
            <person name="Baranova O.V."/>
            <person name="Tanner A.C."/>
            <person name="Mathney J.M.J."/>
            <person name="Dewhirst F.E."/>
            <person name="Young S.K."/>
            <person name="Zeng Q."/>
            <person name="Gargeya S."/>
            <person name="Fitzgerald M."/>
            <person name="Haas B."/>
            <person name="Abouelleil A."/>
            <person name="Alvarado L."/>
            <person name="Arachchi H.M."/>
            <person name="Berlin A."/>
            <person name="Brown A."/>
            <person name="Chapman S.B."/>
            <person name="Chen Z."/>
            <person name="Dunbar C."/>
            <person name="Freedman E."/>
            <person name="Gearin G."/>
            <person name="Gellesch M."/>
            <person name="Goldberg J."/>
            <person name="Griggs A."/>
            <person name="Gujja S."/>
            <person name="Heiman D."/>
            <person name="Howarth C."/>
            <person name="Larson L."/>
            <person name="Lui A."/>
            <person name="MacDonald P.J.P."/>
            <person name="Montmayeur A."/>
            <person name="Murphy C."/>
            <person name="Neiman D."/>
            <person name="Pearson M."/>
            <person name="Priest M."/>
            <person name="Roberts A."/>
            <person name="Saif S."/>
            <person name="Shea T."/>
            <person name="Shenoy N."/>
            <person name="Sisk P."/>
            <person name="Stolte C."/>
            <person name="Sykes S."/>
            <person name="Wortman J."/>
            <person name="Nusbaum C."/>
            <person name="Birren B."/>
        </authorList>
    </citation>
    <scope>NUCLEOTIDE SEQUENCE [LARGE SCALE GENOMIC DNA]</scope>
    <source>
        <strain evidence="1 2">F0411</strain>
    </source>
</reference>
<dbReference type="EMBL" id="AFXP01000008">
    <property type="protein sequence ID" value="EHG16378.1"/>
    <property type="molecule type" value="Genomic_DNA"/>
</dbReference>
<dbReference type="InterPro" id="IPR027417">
    <property type="entry name" value="P-loop_NTPase"/>
</dbReference>
<dbReference type="RefSeq" id="WP_008822986.1">
    <property type="nucleotide sequence ID" value="NZ_JH376763.1"/>
</dbReference>